<comment type="caution">
    <text evidence="2">The sequence shown here is derived from an EMBL/GenBank/DDBJ whole genome shotgun (WGS) entry which is preliminary data.</text>
</comment>
<dbReference type="Gene3D" id="3.10.180.10">
    <property type="entry name" value="2,3-Dihydroxybiphenyl 1,2-Dioxygenase, domain 1"/>
    <property type="match status" value="1"/>
</dbReference>
<evidence type="ECO:0000313" key="2">
    <source>
        <dbReference type="EMBL" id="MFC3761459.1"/>
    </source>
</evidence>
<evidence type="ECO:0000313" key="3">
    <source>
        <dbReference type="Proteomes" id="UP001595699"/>
    </source>
</evidence>
<dbReference type="Proteomes" id="UP001595699">
    <property type="component" value="Unassembled WGS sequence"/>
</dbReference>
<dbReference type="SUPFAM" id="SSF54593">
    <property type="entry name" value="Glyoxalase/Bleomycin resistance protein/Dihydroxybiphenyl dioxygenase"/>
    <property type="match status" value="1"/>
</dbReference>
<evidence type="ECO:0000259" key="1">
    <source>
        <dbReference type="PROSITE" id="PS51819"/>
    </source>
</evidence>
<dbReference type="Pfam" id="PF00903">
    <property type="entry name" value="Glyoxalase"/>
    <property type="match status" value="1"/>
</dbReference>
<reference evidence="3" key="1">
    <citation type="journal article" date="2019" name="Int. J. Syst. Evol. Microbiol.">
        <title>The Global Catalogue of Microorganisms (GCM) 10K type strain sequencing project: providing services to taxonomists for standard genome sequencing and annotation.</title>
        <authorList>
            <consortium name="The Broad Institute Genomics Platform"/>
            <consortium name="The Broad Institute Genome Sequencing Center for Infectious Disease"/>
            <person name="Wu L."/>
            <person name="Ma J."/>
        </authorList>
    </citation>
    <scope>NUCLEOTIDE SEQUENCE [LARGE SCALE GENOMIC DNA]</scope>
    <source>
        <strain evidence="3">CGMCC 4.7241</strain>
    </source>
</reference>
<protein>
    <submittedName>
        <fullName evidence="2">VOC family protein</fullName>
    </submittedName>
</protein>
<name>A0ABV7YAT5_9ACTN</name>
<dbReference type="InterPro" id="IPR037523">
    <property type="entry name" value="VOC_core"/>
</dbReference>
<proteinExistence type="predicted"/>
<dbReference type="InterPro" id="IPR004360">
    <property type="entry name" value="Glyas_Fos-R_dOase_dom"/>
</dbReference>
<accession>A0ABV7YAT5</accession>
<sequence>MSNDDAAVFAGLHHIKIPVSDLVRSRAWYEQVLGYHVQFEFPDAEDGVVRGVAGEVPGLGEVGLALRENPEAARGLAGYDAFAFAIKDKAAAEAWVAKLDRLGVEHSPVIEASIGWIVRCFDPDGIEIRMYSWERLPEDHVGEPGYARPEVEVRAVG</sequence>
<dbReference type="EMBL" id="JBHRZH010000009">
    <property type="protein sequence ID" value="MFC3761459.1"/>
    <property type="molecule type" value="Genomic_DNA"/>
</dbReference>
<organism evidence="2 3">
    <name type="scientific">Tenggerimyces flavus</name>
    <dbReference type="NCBI Taxonomy" id="1708749"/>
    <lineage>
        <taxon>Bacteria</taxon>
        <taxon>Bacillati</taxon>
        <taxon>Actinomycetota</taxon>
        <taxon>Actinomycetes</taxon>
        <taxon>Propionibacteriales</taxon>
        <taxon>Nocardioidaceae</taxon>
        <taxon>Tenggerimyces</taxon>
    </lineage>
</organism>
<keyword evidence="3" id="KW-1185">Reference proteome</keyword>
<dbReference type="InterPro" id="IPR029068">
    <property type="entry name" value="Glyas_Bleomycin-R_OHBP_Dase"/>
</dbReference>
<dbReference type="RefSeq" id="WP_205113868.1">
    <property type="nucleotide sequence ID" value="NZ_JAFBCM010000001.1"/>
</dbReference>
<dbReference type="PROSITE" id="PS51819">
    <property type="entry name" value="VOC"/>
    <property type="match status" value="1"/>
</dbReference>
<gene>
    <name evidence="2" type="ORF">ACFOUW_11470</name>
</gene>
<feature type="domain" description="VOC" evidence="1">
    <location>
        <begin position="11"/>
        <end position="133"/>
    </location>
</feature>